<dbReference type="GO" id="GO:0016020">
    <property type="term" value="C:membrane"/>
    <property type="evidence" value="ECO:0007669"/>
    <property type="project" value="UniProtKB-SubCell"/>
</dbReference>
<comment type="subcellular location">
    <subcellularLocation>
        <location evidence="1">Membrane</location>
        <topology evidence="1">Multi-pass membrane protein</topology>
    </subcellularLocation>
</comment>
<gene>
    <name evidence="5" type="ORF">BDK51DRAFT_12265</name>
</gene>
<dbReference type="InterPro" id="IPR019184">
    <property type="entry name" value="Uncharacterised_TM-17"/>
</dbReference>
<name>A0A4V1IPS0_9FUNG</name>
<dbReference type="PANTHER" id="PTHR13531">
    <property type="entry name" value="GEO07735P1-RELATED-RELATED"/>
    <property type="match status" value="1"/>
</dbReference>
<evidence type="ECO:0000313" key="6">
    <source>
        <dbReference type="Proteomes" id="UP000269721"/>
    </source>
</evidence>
<feature type="non-terminal residue" evidence="5">
    <location>
        <position position="100"/>
    </location>
</feature>
<reference evidence="6" key="1">
    <citation type="journal article" date="2018" name="Nat. Microbiol.">
        <title>Leveraging single-cell genomics to expand the fungal tree of life.</title>
        <authorList>
            <person name="Ahrendt S.R."/>
            <person name="Quandt C.A."/>
            <person name="Ciobanu D."/>
            <person name="Clum A."/>
            <person name="Salamov A."/>
            <person name="Andreopoulos B."/>
            <person name="Cheng J.F."/>
            <person name="Woyke T."/>
            <person name="Pelin A."/>
            <person name="Henrissat B."/>
            <person name="Reynolds N.K."/>
            <person name="Benny G.L."/>
            <person name="Smith M.E."/>
            <person name="James T.Y."/>
            <person name="Grigoriev I.V."/>
        </authorList>
    </citation>
    <scope>NUCLEOTIDE SEQUENCE [LARGE SCALE GENOMIC DNA]</scope>
</reference>
<evidence type="ECO:0000313" key="5">
    <source>
        <dbReference type="EMBL" id="RKO84027.1"/>
    </source>
</evidence>
<dbReference type="Pfam" id="PF09799">
    <property type="entry name" value="Transmemb_17"/>
    <property type="match status" value="1"/>
</dbReference>
<evidence type="ECO:0000256" key="1">
    <source>
        <dbReference type="ARBA" id="ARBA00004141"/>
    </source>
</evidence>
<organism evidence="5 6">
    <name type="scientific">Blyttiomyces helicus</name>
    <dbReference type="NCBI Taxonomy" id="388810"/>
    <lineage>
        <taxon>Eukaryota</taxon>
        <taxon>Fungi</taxon>
        <taxon>Fungi incertae sedis</taxon>
        <taxon>Chytridiomycota</taxon>
        <taxon>Chytridiomycota incertae sedis</taxon>
        <taxon>Chytridiomycetes</taxon>
        <taxon>Chytridiomycetes incertae sedis</taxon>
        <taxon>Blyttiomyces</taxon>
    </lineage>
</organism>
<protein>
    <submittedName>
        <fullName evidence="5">Uncharacterized protein</fullName>
    </submittedName>
</protein>
<dbReference type="PANTHER" id="PTHR13531:SF6">
    <property type="entry name" value="TMEM (HUMAN TRANSMEMBRANE PROTEIN) HOMOLOG"/>
    <property type="match status" value="1"/>
</dbReference>
<keyword evidence="2" id="KW-0812">Transmembrane</keyword>
<evidence type="ECO:0000256" key="3">
    <source>
        <dbReference type="ARBA" id="ARBA00022989"/>
    </source>
</evidence>
<keyword evidence="3" id="KW-1133">Transmembrane helix</keyword>
<feature type="non-terminal residue" evidence="5">
    <location>
        <position position="1"/>
    </location>
</feature>
<dbReference type="GO" id="GO:0035869">
    <property type="term" value="C:ciliary transition zone"/>
    <property type="evidence" value="ECO:0007669"/>
    <property type="project" value="TreeGrafter"/>
</dbReference>
<accession>A0A4V1IPS0</accession>
<dbReference type="EMBL" id="ML000580">
    <property type="protein sequence ID" value="RKO84027.1"/>
    <property type="molecule type" value="Genomic_DNA"/>
</dbReference>
<proteinExistence type="predicted"/>
<keyword evidence="6" id="KW-1185">Reference proteome</keyword>
<keyword evidence="4" id="KW-0472">Membrane</keyword>
<evidence type="ECO:0000256" key="2">
    <source>
        <dbReference type="ARBA" id="ARBA00022692"/>
    </source>
</evidence>
<dbReference type="Proteomes" id="UP000269721">
    <property type="component" value="Unassembled WGS sequence"/>
</dbReference>
<dbReference type="OrthoDB" id="311720at2759"/>
<dbReference type="AlphaFoldDB" id="A0A4V1IPS0"/>
<evidence type="ECO:0000256" key="4">
    <source>
        <dbReference type="ARBA" id="ARBA00023136"/>
    </source>
</evidence>
<dbReference type="GO" id="GO:1905515">
    <property type="term" value="P:non-motile cilium assembly"/>
    <property type="evidence" value="ECO:0007669"/>
    <property type="project" value="TreeGrafter"/>
</dbReference>
<sequence>ILLAFSIMFEPMRLWLGYSGNLRERVPELSAFFLFTLFPQFVTCVYLAFGQPFTAHGFATDLEVAVNIAYLLMLGPELVLGWRAAKNVVDAQAARFFLTL</sequence>